<dbReference type="Proteomes" id="UP000744555">
    <property type="component" value="Unassembled WGS sequence"/>
</dbReference>
<keyword evidence="2" id="KW-1185">Reference proteome</keyword>
<name>A0ABR7RU95_AQUAC</name>
<evidence type="ECO:0008006" key="3">
    <source>
        <dbReference type="Google" id="ProtNLM"/>
    </source>
</evidence>
<evidence type="ECO:0000313" key="2">
    <source>
        <dbReference type="Proteomes" id="UP000744555"/>
    </source>
</evidence>
<dbReference type="Pfam" id="PF11743">
    <property type="entry name" value="DUF3301"/>
    <property type="match status" value="1"/>
</dbReference>
<proteinExistence type="predicted"/>
<gene>
    <name evidence="1" type="ORF">A9179_00190</name>
</gene>
<dbReference type="EMBL" id="LZEU01000001">
    <property type="protein sequence ID" value="MBC9248682.1"/>
    <property type="molecule type" value="Genomic_DNA"/>
</dbReference>
<sequence>MLSLADLTLLLIFAAICAWLWRGHGIRERALALVKQHCAKLDIELLDGNVALRGLAVQRDARGQRRLARIYGFEFTVTGEQRLAGSISMFGQQLGRIELDAYPIATPDEPPVATQHAPAKVIQLQDWKRRHDKLDL</sequence>
<dbReference type="InterPro" id="IPR021732">
    <property type="entry name" value="DUF3301"/>
</dbReference>
<reference evidence="1 2" key="1">
    <citation type="submission" date="2016-06" db="EMBL/GenBank/DDBJ databases">
        <authorList>
            <person name="Ramos C."/>
            <person name="Pintado A."/>
            <person name="Crespo-Gomez J.I."/>
        </authorList>
    </citation>
    <scope>NUCLEOTIDE SEQUENCE [LARGE SCALE GENOMIC DNA]</scope>
    <source>
        <strain evidence="1 2">AVO110</strain>
    </source>
</reference>
<accession>A0ABR7RU95</accession>
<dbReference type="RefSeq" id="WP_187803852.1">
    <property type="nucleotide sequence ID" value="NZ_LZEU01000001.1"/>
</dbReference>
<organism evidence="1 2">
    <name type="scientific">Aquipseudomonas alcaligenes</name>
    <name type="common">Pseudomonas alcaligenes</name>
    <dbReference type="NCBI Taxonomy" id="43263"/>
    <lineage>
        <taxon>Bacteria</taxon>
        <taxon>Pseudomonadati</taxon>
        <taxon>Pseudomonadota</taxon>
        <taxon>Gammaproteobacteria</taxon>
        <taxon>Pseudomonadales</taxon>
        <taxon>Pseudomonadaceae</taxon>
        <taxon>Aquipseudomonas</taxon>
    </lineage>
</organism>
<comment type="caution">
    <text evidence="1">The sequence shown here is derived from an EMBL/GenBank/DDBJ whole genome shotgun (WGS) entry which is preliminary data.</text>
</comment>
<protein>
    <recommendedName>
        <fullName evidence="3">DUF3301 domain-containing protein</fullName>
    </recommendedName>
</protein>
<evidence type="ECO:0000313" key="1">
    <source>
        <dbReference type="EMBL" id="MBC9248682.1"/>
    </source>
</evidence>